<feature type="region of interest" description="Disordered" evidence="1">
    <location>
        <begin position="90"/>
        <end position="115"/>
    </location>
</feature>
<sequence>MSRSLRTLSILTRPFNFSRPLTRSQHSLLRRNDDVQIQRVRLKSDLPRQARRLFYQIGIVSAASYYVWGLLDDEEEETIDKAGALSNIQIEDSDKANDGARGDDQGDENDVQVPDTMPEDAVFIPLGFVRQRPHTHYNGTDPEWQSFVEFRKDRERSVAVQKELVGIVCSHLSAMEFVQRQIGMPIKVGRAWLDILIPHAPPPEYERSGLEITDDYIAWTTRPVSALQVARLNSALKPWPVAKSVWASYRTYCSLQLARLKQFLNIAPSSSNTSPNLTVGSITIDQLREDDSKQEAQSRAQMNKMSDPKSDVGSTRGSASSDGSKIYGSLPSLPQPGSDIVPTVLEFKRTLAKNLRSPDAPGERGTFVVRGDIELKGPKGSCVLEILADYHPREAKYMTVRLNFKYFLPRRQYPRPLPEPKKSSS</sequence>
<organism evidence="2 3">
    <name type="scientific">Imshaugia aleurites</name>
    <dbReference type="NCBI Taxonomy" id="172621"/>
    <lineage>
        <taxon>Eukaryota</taxon>
        <taxon>Fungi</taxon>
        <taxon>Dikarya</taxon>
        <taxon>Ascomycota</taxon>
        <taxon>Pezizomycotina</taxon>
        <taxon>Lecanoromycetes</taxon>
        <taxon>OSLEUM clade</taxon>
        <taxon>Lecanoromycetidae</taxon>
        <taxon>Lecanorales</taxon>
        <taxon>Lecanorineae</taxon>
        <taxon>Parmeliaceae</taxon>
        <taxon>Imshaugia</taxon>
    </lineage>
</organism>
<dbReference type="OrthoDB" id="5316527at2759"/>
<name>A0A8H3J7H0_9LECA</name>
<proteinExistence type="predicted"/>
<evidence type="ECO:0000313" key="2">
    <source>
        <dbReference type="EMBL" id="CAF9942146.1"/>
    </source>
</evidence>
<comment type="caution">
    <text evidence="2">The sequence shown here is derived from an EMBL/GenBank/DDBJ whole genome shotgun (WGS) entry which is preliminary data.</text>
</comment>
<feature type="compositionally biased region" description="Basic and acidic residues" evidence="1">
    <location>
        <begin position="92"/>
        <end position="104"/>
    </location>
</feature>
<dbReference type="Proteomes" id="UP000664534">
    <property type="component" value="Unassembled WGS sequence"/>
</dbReference>
<gene>
    <name evidence="2" type="ORF">IMSHALPRED_003383</name>
</gene>
<feature type="compositionally biased region" description="Basic and acidic residues" evidence="1">
    <location>
        <begin position="286"/>
        <end position="296"/>
    </location>
</feature>
<dbReference type="EMBL" id="CAJPDT010000170">
    <property type="protein sequence ID" value="CAF9942146.1"/>
    <property type="molecule type" value="Genomic_DNA"/>
</dbReference>
<protein>
    <submittedName>
        <fullName evidence="2">Uncharacterized protein</fullName>
    </submittedName>
</protein>
<evidence type="ECO:0000313" key="3">
    <source>
        <dbReference type="Proteomes" id="UP000664534"/>
    </source>
</evidence>
<dbReference type="AlphaFoldDB" id="A0A8H3J7H0"/>
<feature type="compositionally biased region" description="Polar residues" evidence="1">
    <location>
        <begin position="312"/>
        <end position="323"/>
    </location>
</feature>
<accession>A0A8H3J7H0</accession>
<evidence type="ECO:0000256" key="1">
    <source>
        <dbReference type="SAM" id="MobiDB-lite"/>
    </source>
</evidence>
<reference evidence="2" key="1">
    <citation type="submission" date="2021-03" db="EMBL/GenBank/DDBJ databases">
        <authorList>
            <person name="Tagirdzhanova G."/>
        </authorList>
    </citation>
    <scope>NUCLEOTIDE SEQUENCE</scope>
</reference>
<feature type="region of interest" description="Disordered" evidence="1">
    <location>
        <begin position="286"/>
        <end position="332"/>
    </location>
</feature>
<keyword evidence="3" id="KW-1185">Reference proteome</keyword>